<evidence type="ECO:0000259" key="6">
    <source>
        <dbReference type="Pfam" id="PF00850"/>
    </source>
</evidence>
<keyword evidence="4" id="KW-0378">Hydrolase</keyword>
<keyword evidence="3" id="KW-0479">Metal-binding</keyword>
<name>A0A2W7Q2B2_9RHOB</name>
<dbReference type="InterPro" id="IPR037138">
    <property type="entry name" value="His_deacetylse_dom_sf"/>
</dbReference>
<dbReference type="EMBL" id="QKZL01000008">
    <property type="protein sequence ID" value="PZX15949.1"/>
    <property type="molecule type" value="Genomic_DNA"/>
</dbReference>
<comment type="similarity">
    <text evidence="2">Belongs to the histone deacetylase family.</text>
</comment>
<dbReference type="GO" id="GO:0004407">
    <property type="term" value="F:histone deacetylase activity"/>
    <property type="evidence" value="ECO:0007669"/>
    <property type="project" value="TreeGrafter"/>
</dbReference>
<keyword evidence="5" id="KW-0862">Zinc</keyword>
<feature type="domain" description="Histone deacetylase" evidence="6">
    <location>
        <begin position="28"/>
        <end position="334"/>
    </location>
</feature>
<proteinExistence type="inferred from homology"/>
<dbReference type="PANTHER" id="PTHR10625:SF17">
    <property type="entry name" value="HISTONE DEACETYLASE 8"/>
    <property type="match status" value="1"/>
</dbReference>
<evidence type="ECO:0000313" key="8">
    <source>
        <dbReference type="Proteomes" id="UP000248916"/>
    </source>
</evidence>
<comment type="caution">
    <text evidence="7">The sequence shown here is derived from an EMBL/GenBank/DDBJ whole genome shotgun (WGS) entry which is preliminary data.</text>
</comment>
<dbReference type="Gene3D" id="3.40.800.20">
    <property type="entry name" value="Histone deacetylase domain"/>
    <property type="match status" value="1"/>
</dbReference>
<evidence type="ECO:0000256" key="5">
    <source>
        <dbReference type="ARBA" id="ARBA00022833"/>
    </source>
</evidence>
<reference evidence="7 8" key="1">
    <citation type="submission" date="2018-06" db="EMBL/GenBank/DDBJ databases">
        <title>Genomic Encyclopedia of Archaeal and Bacterial Type Strains, Phase II (KMG-II): from individual species to whole genera.</title>
        <authorList>
            <person name="Goeker M."/>
        </authorList>
    </citation>
    <scope>NUCLEOTIDE SEQUENCE [LARGE SCALE GENOMIC DNA]</scope>
    <source>
        <strain evidence="7 8">DSM 22009</strain>
    </source>
</reference>
<dbReference type="Proteomes" id="UP000248916">
    <property type="component" value="Unassembled WGS sequence"/>
</dbReference>
<dbReference type="PANTHER" id="PTHR10625">
    <property type="entry name" value="HISTONE DEACETYLASE HDAC1-RELATED"/>
    <property type="match status" value="1"/>
</dbReference>
<protein>
    <submittedName>
        <fullName evidence="7">Acetoin utilization deacetylase AcuC-like enzyme</fullName>
    </submittedName>
</protein>
<dbReference type="InterPro" id="IPR023801">
    <property type="entry name" value="His_deacetylse_dom"/>
</dbReference>
<dbReference type="PRINTS" id="PR01270">
    <property type="entry name" value="HDASUPER"/>
</dbReference>
<evidence type="ECO:0000256" key="2">
    <source>
        <dbReference type="ARBA" id="ARBA00005947"/>
    </source>
</evidence>
<dbReference type="GO" id="GO:0040029">
    <property type="term" value="P:epigenetic regulation of gene expression"/>
    <property type="evidence" value="ECO:0007669"/>
    <property type="project" value="TreeGrafter"/>
</dbReference>
<dbReference type="InterPro" id="IPR000286">
    <property type="entry name" value="HDACs"/>
</dbReference>
<evidence type="ECO:0000256" key="1">
    <source>
        <dbReference type="ARBA" id="ARBA00001947"/>
    </source>
</evidence>
<dbReference type="RefSeq" id="WP_111537370.1">
    <property type="nucleotide sequence ID" value="NZ_QKZL01000008.1"/>
</dbReference>
<dbReference type="CDD" id="cd10001">
    <property type="entry name" value="HDAC_classII_APAH"/>
    <property type="match status" value="1"/>
</dbReference>
<evidence type="ECO:0000256" key="4">
    <source>
        <dbReference type="ARBA" id="ARBA00022801"/>
    </source>
</evidence>
<dbReference type="InterPro" id="IPR023696">
    <property type="entry name" value="Ureohydrolase_dom_sf"/>
</dbReference>
<evidence type="ECO:0000256" key="3">
    <source>
        <dbReference type="ARBA" id="ARBA00022723"/>
    </source>
</evidence>
<dbReference type="AlphaFoldDB" id="A0A2W7Q2B2"/>
<dbReference type="OrthoDB" id="9808367at2"/>
<keyword evidence="8" id="KW-1185">Reference proteome</keyword>
<dbReference type="GO" id="GO:0016787">
    <property type="term" value="F:hydrolase activity"/>
    <property type="evidence" value="ECO:0007669"/>
    <property type="project" value="UniProtKB-KW"/>
</dbReference>
<comment type="cofactor">
    <cofactor evidence="1">
        <name>Zn(2+)</name>
        <dbReference type="ChEBI" id="CHEBI:29105"/>
    </cofactor>
</comment>
<gene>
    <name evidence="7" type="ORF">LX81_02218</name>
</gene>
<dbReference type="GO" id="GO:0046872">
    <property type="term" value="F:metal ion binding"/>
    <property type="evidence" value="ECO:0007669"/>
    <property type="project" value="UniProtKB-KW"/>
</dbReference>
<organism evidence="7 8">
    <name type="scientific">Palleronia aestuarii</name>
    <dbReference type="NCBI Taxonomy" id="568105"/>
    <lineage>
        <taxon>Bacteria</taxon>
        <taxon>Pseudomonadati</taxon>
        <taxon>Pseudomonadota</taxon>
        <taxon>Alphaproteobacteria</taxon>
        <taxon>Rhodobacterales</taxon>
        <taxon>Roseobacteraceae</taxon>
        <taxon>Palleronia</taxon>
    </lineage>
</organism>
<dbReference type="SUPFAM" id="SSF52768">
    <property type="entry name" value="Arginase/deacetylase"/>
    <property type="match status" value="1"/>
</dbReference>
<accession>A0A2W7Q2B2</accession>
<evidence type="ECO:0000313" key="7">
    <source>
        <dbReference type="EMBL" id="PZX15949.1"/>
    </source>
</evidence>
<sequence>MRCFYAAATERHDPKFRLTHGTILPNAEQAERAHLLLAGLERAGLSTEEPPEVPRAAFETVHSARFLDFLETGWDEWQKLPGAGPEIVPNVFAQRDWAAYPESIVARAGWHLGDTSAPIGAHSWEASRRAADCAVAAADTVAAGQGPAYALCRPPGHHTDRETAAGHCLMNVAAIAAERLRERHERVAILDIDVHHGNGTQRIFYDRSDVLFASIHTDPAAYYPFYLGYEAETGTGDGTGFNLNLPLPQGTGDDPWLAALDTALARIAEFDPGALVVSLGLDAHENDPLKGMAITFDGFRRAGKAIAAANLPTAYIQEGGYLSPDLITSLAEFLAGALDNAPESASA</sequence>
<dbReference type="Pfam" id="PF00850">
    <property type="entry name" value="Hist_deacetyl"/>
    <property type="match status" value="1"/>
</dbReference>